<evidence type="ECO:0000259" key="4">
    <source>
        <dbReference type="PROSITE" id="PS50081"/>
    </source>
</evidence>
<comment type="caution">
    <text evidence="5">The sequence shown here is derived from an EMBL/GenBank/DDBJ whole genome shotgun (WGS) entry which is preliminary data.</text>
</comment>
<dbReference type="InParanoid" id="A0A7J7BUE3"/>
<dbReference type="PROSITE" id="PS50081">
    <property type="entry name" value="ZF_DAG_PE_2"/>
    <property type="match status" value="1"/>
</dbReference>
<dbReference type="PANTHER" id="PTHR46288:SF85">
    <property type="entry name" value="DC1 DOMAIN-CONTAINING PROTEIN"/>
    <property type="match status" value="1"/>
</dbReference>
<gene>
    <name evidence="5" type="ORF">HS088_TW23G00234</name>
</gene>
<keyword evidence="3" id="KW-0862">Zinc</keyword>
<dbReference type="InterPro" id="IPR004146">
    <property type="entry name" value="DC1"/>
</dbReference>
<dbReference type="AlphaFoldDB" id="A0A7J7BUE3"/>
<evidence type="ECO:0000256" key="2">
    <source>
        <dbReference type="ARBA" id="ARBA00022737"/>
    </source>
</evidence>
<dbReference type="GO" id="GO:0046872">
    <property type="term" value="F:metal ion binding"/>
    <property type="evidence" value="ECO:0007669"/>
    <property type="project" value="UniProtKB-KW"/>
</dbReference>
<sequence length="469" mass="53494">MWKIDRANCAACELPVRGEAYDCFTCKFCLHEWCAKELPQEIQQHPLHPSHPLNLLYQSPYEGSVFGCNGCKENCGGFVYHCADCQFDLDVECALDCLDILYNDDHSHSKNKTKKQIINHDSHDHPLTESQIWKSGHDNVLCSGCGLCIDSAEAYSCSLCDFNLHKSCAELPNEINLLHFDANFVLVVKDFVEVLNTGRPISNACKCDVDGFVYFRESTGTMVGVDCAFLKPSLKLDDQLHKHPLTFFEKKIDGLKCNACGDRCLEQIFRCVKCDFNLHFTCAPVLHTIKHECHMDPLTLKKMDNDDETEENYCDACETTRIPKRLVYYCEQCDFAAHIDCVVPSPGEGLLFDNQPEEESDPPEEYKTTKLTEFAFFERADRDIEHRTQQLEEEKSRLHELLKANKDSMADGDIASCSKTVKEHSSMLAKMKMYRSVFETLNKKTMEFKRLYEELEVAKANGLARSDAN</sequence>
<evidence type="ECO:0000256" key="1">
    <source>
        <dbReference type="ARBA" id="ARBA00022723"/>
    </source>
</evidence>
<evidence type="ECO:0000313" key="5">
    <source>
        <dbReference type="EMBL" id="KAF5725511.1"/>
    </source>
</evidence>
<keyword evidence="2" id="KW-0677">Repeat</keyword>
<organism evidence="5 6">
    <name type="scientific">Tripterygium wilfordii</name>
    <name type="common">Thunder God vine</name>
    <dbReference type="NCBI Taxonomy" id="458696"/>
    <lineage>
        <taxon>Eukaryota</taxon>
        <taxon>Viridiplantae</taxon>
        <taxon>Streptophyta</taxon>
        <taxon>Embryophyta</taxon>
        <taxon>Tracheophyta</taxon>
        <taxon>Spermatophyta</taxon>
        <taxon>Magnoliopsida</taxon>
        <taxon>eudicotyledons</taxon>
        <taxon>Gunneridae</taxon>
        <taxon>Pentapetalae</taxon>
        <taxon>rosids</taxon>
        <taxon>fabids</taxon>
        <taxon>Celastrales</taxon>
        <taxon>Celastraceae</taxon>
        <taxon>Tripterygium</taxon>
    </lineage>
</organism>
<dbReference type="SUPFAM" id="SSF57889">
    <property type="entry name" value="Cysteine-rich domain"/>
    <property type="match status" value="4"/>
</dbReference>
<name>A0A7J7BUE3_TRIWF</name>
<dbReference type="Proteomes" id="UP000593562">
    <property type="component" value="Unassembled WGS sequence"/>
</dbReference>
<dbReference type="InterPro" id="IPR046349">
    <property type="entry name" value="C1-like_sf"/>
</dbReference>
<proteinExistence type="predicted"/>
<dbReference type="InterPro" id="IPR002219">
    <property type="entry name" value="PKC_DAG/PE"/>
</dbReference>
<keyword evidence="1" id="KW-0479">Metal-binding</keyword>
<reference evidence="5 6" key="1">
    <citation type="journal article" date="2020" name="Nat. Commun.">
        <title>Genome of Tripterygium wilfordii and identification of cytochrome P450 involved in triptolide biosynthesis.</title>
        <authorList>
            <person name="Tu L."/>
            <person name="Su P."/>
            <person name="Zhang Z."/>
            <person name="Gao L."/>
            <person name="Wang J."/>
            <person name="Hu T."/>
            <person name="Zhou J."/>
            <person name="Zhang Y."/>
            <person name="Zhao Y."/>
            <person name="Liu Y."/>
            <person name="Song Y."/>
            <person name="Tong Y."/>
            <person name="Lu Y."/>
            <person name="Yang J."/>
            <person name="Xu C."/>
            <person name="Jia M."/>
            <person name="Peters R.J."/>
            <person name="Huang L."/>
            <person name="Gao W."/>
        </authorList>
    </citation>
    <scope>NUCLEOTIDE SEQUENCE [LARGE SCALE GENOMIC DNA]</scope>
    <source>
        <strain evidence="6">cv. XIE 37</strain>
        <tissue evidence="5">Leaf</tissue>
    </source>
</reference>
<dbReference type="EMBL" id="JAAARO010000023">
    <property type="protein sequence ID" value="KAF5725511.1"/>
    <property type="molecule type" value="Genomic_DNA"/>
</dbReference>
<accession>A0A7J7BUE3</accession>
<dbReference type="SMART" id="SM00109">
    <property type="entry name" value="C1"/>
    <property type="match status" value="2"/>
</dbReference>
<dbReference type="PANTHER" id="PTHR46288">
    <property type="entry name" value="PHORBOL-ESTER/DAG-TYPE DOMAIN-CONTAINING PROTEIN"/>
    <property type="match status" value="1"/>
</dbReference>
<protein>
    <recommendedName>
        <fullName evidence="4">Phorbol-ester/DAG-type domain-containing protein</fullName>
    </recommendedName>
</protein>
<feature type="domain" description="Phorbol-ester/DAG-type" evidence="4">
    <location>
        <begin position="240"/>
        <end position="293"/>
    </location>
</feature>
<dbReference type="Pfam" id="PF03107">
    <property type="entry name" value="C1_2"/>
    <property type="match status" value="4"/>
</dbReference>
<keyword evidence="6" id="KW-1185">Reference proteome</keyword>
<evidence type="ECO:0000313" key="6">
    <source>
        <dbReference type="Proteomes" id="UP000593562"/>
    </source>
</evidence>
<dbReference type="FunCoup" id="A0A7J7BUE3">
    <property type="interactions" value="12"/>
</dbReference>
<evidence type="ECO:0000256" key="3">
    <source>
        <dbReference type="ARBA" id="ARBA00022833"/>
    </source>
</evidence>